<feature type="compositionally biased region" description="Low complexity" evidence="1">
    <location>
        <begin position="1915"/>
        <end position="1971"/>
    </location>
</feature>
<dbReference type="Proteomes" id="UP001363151">
    <property type="component" value="Unassembled WGS sequence"/>
</dbReference>
<organism evidence="2 3">
    <name type="scientific">Aureococcus anophagefferens</name>
    <name type="common">Harmful bloom alga</name>
    <dbReference type="NCBI Taxonomy" id="44056"/>
    <lineage>
        <taxon>Eukaryota</taxon>
        <taxon>Sar</taxon>
        <taxon>Stramenopiles</taxon>
        <taxon>Ochrophyta</taxon>
        <taxon>Pelagophyceae</taxon>
        <taxon>Pelagomonadales</taxon>
        <taxon>Pelagomonadaceae</taxon>
        <taxon>Aureococcus</taxon>
    </lineage>
</organism>
<feature type="compositionally biased region" description="Pro residues" evidence="1">
    <location>
        <begin position="1597"/>
        <end position="1636"/>
    </location>
</feature>
<feature type="compositionally biased region" description="Pro residues" evidence="1">
    <location>
        <begin position="1904"/>
        <end position="1914"/>
    </location>
</feature>
<accession>A0ABR1FXB4</accession>
<feature type="compositionally biased region" description="Low complexity" evidence="1">
    <location>
        <begin position="923"/>
        <end position="950"/>
    </location>
</feature>
<feature type="compositionally biased region" description="Pro residues" evidence="1">
    <location>
        <begin position="1271"/>
        <end position="1281"/>
    </location>
</feature>
<reference evidence="2 3" key="1">
    <citation type="submission" date="2024-03" db="EMBL/GenBank/DDBJ databases">
        <title>Aureococcus anophagefferens CCMP1851 and Kratosvirus quantuckense: Draft genome of a second virus-susceptible host strain in the model system.</title>
        <authorList>
            <person name="Chase E."/>
            <person name="Truchon A.R."/>
            <person name="Schepens W."/>
            <person name="Wilhelm S.W."/>
        </authorList>
    </citation>
    <scope>NUCLEOTIDE SEQUENCE [LARGE SCALE GENOMIC DNA]</scope>
    <source>
        <strain evidence="2 3">CCMP1851</strain>
    </source>
</reference>
<sequence>MVGGTASPRRACRCPCAGPGAEPRAHGAAHDLWVVVALIGVTPKPIRKAIYQGGKSATIGTVALAYRVGHAIETKRARAKGAVLRLVLQVRKVRRGPRGGLVELRHGDADGGADGDAVLGPLLDRRRHPRFNAIKESHAWTTSAQWEDVHASVLVDTYGYARGVDVDLNGSVVYFTVDGCIGKMEGLAVYNWMNLLFWVDYKTGWLYAAQLHVYGRTMDDVPKSATVRGNGTYAELRRFRDPPGRTRRSSGACTRATRGETVTDGGVTRLFLREWANGTSADLAKSVPFVYDVVGLFYELEARAVGTELFCTARLPAGAELASIDTISQTYANGTVGIGAPPGPHYWGSLDVSGTTFGAPTAAPSAFPAEAPTSADPSSAPSYAPSPTPTTEAPAAAPEPYPTTILPTACPITEAKRDRLPTAVPSHRHIFPTYGPTFSPSAPPSEPPSSTPSNAPSSAPSPAPSAAPTSPPTPGPSSAPSVNPTLPQRRAVAFSVVDAVGGAPAVAVEAADAVPHGVPDAARRRRRAAPSAVPSPQPSISCDDGDSLYRFVLGSGETLNFCSEPDFQGWAVQSGRMVFGAAEAGRRCLAKSSSRDYVTIYGSHYNYTDDDLDIRAEIAFSSGELTSSHRDSVVAFRIADWPEENSTDFADARGYGCKVVSQDGSNAASVLELREYGDAFTTLASSKTFPYVSDTFYLVDVRASDTELFCTITQEALGVSARPASSDLVGDSAGKQFDAMGDGWGDCAYALYNRTDDAKVISGSLLGGSFGETWECLADGCFVLTVAHEGDCDDADDITFKLLGEFDDAVVCEHPPCTDELCLAGGAFYDAPTRAPTRRRVLPDGGAVAAAHDAAVAGPVAAADGPSVPESLGFPERRAGAPADALPDRGADDGAPSELPSPGPTHSQSYYLDLPTSAPTVSPRPTYAPSAAPTTASPARSRRAPSPSGRPRADVDSVAAAVGRAVFAAVGGAVVAALGRAVVAPEPRARARADAGAGVGAVARALDPTGPSPLPTHRGDTFTFCDQIEDWEVESGRLLFNRTFAGRSCVMEADDAYSVNVYGSTQEYSGERLVISTAVAYHAKVLTQFRDFSTLFACSSGPRPPTSPTSRGQYFCIIATDPDSNVTVLRLRRQSSSGFARTLASPESFEFYADTYYDLTVVAEQETFGCAVSRDGRVLANTTGSDDKYAAARGRRRGAEQVRPPRLERHPRRRHDRRRAVGDADVGAADARAEPGAPSTVRPTAVPTTPRPSSRPTARPTTLPSSAPTLRPTPEPSPAPTVTPDIRRPRRSSRRRRAPRRAVAVVRADASTDPGAVAGADRDPWTSVGRAGLRADAAADGAAVAREAGRRAPTAADGDLVTFCESNPLDGWYVPTGRMLFGRTFLGDGCLMQSASADYASIYGSGQGYASDRLRVATTVAFNATVDTQFRDFATMFRVQYWPRGNVSEVDHIPGYLCRIDADPDSDTAVLRLREQRVSGTQTTIGESASFDFEAGVFYDVLLVAADSRFACAVKRGGVALATAYGESTTYPDGKVGVMGTRAKFGPHFWADIYVDGVEISPSAAPTAAPSRSFAPTTATEHPTIHKTGVPSVAPTPVYPYPTVEPSPAPSPLPTTPPSGMPTPAPSPLPTTPPSSVPTSMPTSVPTPVPSAPTVKPTKSPTKDGWIDVEFCEDPLDDWSIYSGSFLFGESWNGHSCLMKSNATDYYAVYGSDSSYTDDRLVLSTTLGYASEDETLERDFLLLFRIDDAVGDVTSNAAYTGYQCKVSTDAASDTAVLRLLEEKTSGKEAVLGRSSVFEFLPNTFYTVAVVAIGPLFSCAITSDGNGLLANVSAADRSFASGHVAIGSDPSDLGPHYWSRLELSGTVSTPEPSLAPTSPEPSRSPTTSRPSRSPTSSQPTRSPTSPNPSRPPTSPNPSRSPTSSHPSRSPTSPNPSVSPTSSRPSVSPTSSQPSRSPSSSHPTAAPTLTPKPTAHEHTTISFCDDPRRDGWRVPSGRMLFGRTFMDHDCLMESHSDDYVSIYGSSADYTDDRLQLTTHLAYDATDDFYERDMVSMLRVGEWPLGNVTYFDDTAGYGCKIVTDPGNDVTTLKLREYNAGSNHQALTLGTSDEFQFQVDTFYEFTFRATGAELYCEIASLGTVLATVSAASTTYAYGKAGVLAYRDDLGPHFWSAITVDGTLMTPSHAPTPGPSSTFAPTTETRAPTPKPTSKPTRRKMYPPDPTAAPSVSSVPTHPTLKPTKAPTIEGWVDVEFCEKGGPLDDWSVFSGTMLFDQTWDGDSCLMKSAPSSTDYAVYGSDDVYTDDRLVLSTTLAYASEGETLARDFVLLFRIDTTVSTNKAAYTGYQCKISTEADSDEAVLRLLEEKSSGREAVLSRSAAFAFSPNTFYTAAVVAVGPVFWCAITGDDGLLANATAFDMSFKTGHVAVGAAPSEDPLDDWRVYSGRMLFGEAWDGDDCLLEDASSDYYNVYGSEARYTDDYLLLETELAYASSDAGGERDFYVLFRMQSLPAGNTTDLAAYEGYQCKISADEDGGTAVLRLLEEKSSGKEAVIDRSAVFDFAPDTFYRLGLFARGPIFWCAIMDAGRRRLSDDYEVLANATGYDRSFTDGFVAIGADPSLAGHDYWSRLMVEGTTLAPTAAPTAAPSPAPRPLPTAAPTLVPTTGASAGPTRKPTKAPTYAGWIDVEFCDKPLDDWAVASGRLLFDATWEDETCLLESASADYYAVYGSLDEYDASKLLLETQLGYAAEDETAERDFYVLFRMQALPEGNTTDLGALEGYQCKVSTDADGYTAVLRLLEEKSSGRESVLAKSSSFDFYPNKFYRLGLFAVGPLFWCAIMDAADDHTMDDYVVLANVSGYDKSFTRGHVAIAADPGDAGAHFWERLMVEGTAIAPSAAPTTRAPTGFSPTSGADVDVVFCEEPRDDWTVYSGRMIWDETWEDATCLMKSASPDYYSVYGSDDVYADDALLVTTTVGYDSWKKTVYRDFFILFRMQDVPAGNTTDLSVLYGYQCKIVTDADDDTAVLRLLEEKTNGKEAVLGKSPSFDFEPDAFYDMMLFAAGSTFWCAIARDGEVLANLTESDGSFDAGYVAIADEPSDYGPHYWADLEVYGTVLAPTAKPVAAPVASDAPTPRPTKRSERKWPSPAPTAYVAAPQPTKRSERKPTDPTAEPTYSPYPTPRPTKRNERKTDDDDGGGETPAPTPRPTKRNERQPSPTAEPTKRNRGLPLGPNSQTP</sequence>
<dbReference type="EMBL" id="JBBJCI010000208">
    <property type="protein sequence ID" value="KAK7240914.1"/>
    <property type="molecule type" value="Genomic_DNA"/>
</dbReference>
<feature type="region of interest" description="Disordered" evidence="1">
    <location>
        <begin position="426"/>
        <end position="485"/>
    </location>
</feature>
<feature type="compositionally biased region" description="Low complexity" evidence="1">
    <location>
        <begin position="368"/>
        <end position="404"/>
    </location>
</feature>
<feature type="region of interest" description="Disordered" evidence="1">
    <location>
        <begin position="1865"/>
        <end position="1987"/>
    </location>
</feature>
<feature type="compositionally biased region" description="Basic residues" evidence="1">
    <location>
        <begin position="1209"/>
        <end position="1218"/>
    </location>
</feature>
<feature type="compositionally biased region" description="Low complexity" evidence="1">
    <location>
        <begin position="2200"/>
        <end position="2210"/>
    </location>
</feature>
<feature type="compositionally biased region" description="Pro residues" evidence="1">
    <location>
        <begin position="459"/>
        <end position="477"/>
    </location>
</feature>
<feature type="region of interest" description="Disordered" evidence="1">
    <location>
        <begin position="2181"/>
        <end position="2240"/>
    </location>
</feature>
<feature type="compositionally biased region" description="Pro residues" evidence="1">
    <location>
        <begin position="2643"/>
        <end position="2653"/>
    </location>
</feature>
<feature type="region of interest" description="Disordered" evidence="1">
    <location>
        <begin position="518"/>
        <end position="540"/>
    </location>
</feature>
<feature type="compositionally biased region" description="Polar residues" evidence="1">
    <location>
        <begin position="2190"/>
        <end position="2199"/>
    </location>
</feature>
<feature type="region of interest" description="Disordered" evidence="1">
    <location>
        <begin position="1565"/>
        <end position="1661"/>
    </location>
</feature>
<comment type="caution">
    <text evidence="2">The sequence shown here is derived from an EMBL/GenBank/DDBJ whole genome shotgun (WGS) entry which is preliminary data.</text>
</comment>
<gene>
    <name evidence="2" type="primary">KMT2D</name>
    <name evidence="2" type="ORF">SO694_00055139</name>
</gene>
<evidence type="ECO:0000313" key="3">
    <source>
        <dbReference type="Proteomes" id="UP001363151"/>
    </source>
</evidence>
<feature type="compositionally biased region" description="Low complexity" evidence="1">
    <location>
        <begin position="1875"/>
        <end position="1903"/>
    </location>
</feature>
<feature type="compositionally biased region" description="Low complexity" evidence="1">
    <location>
        <begin position="1223"/>
        <end position="1270"/>
    </location>
</feature>
<dbReference type="InterPro" id="IPR051425">
    <property type="entry name" value="Formin_Homology"/>
</dbReference>
<feature type="region of interest" description="Disordered" evidence="1">
    <location>
        <begin position="1180"/>
        <end position="1324"/>
    </location>
</feature>
<feature type="compositionally biased region" description="Low complexity" evidence="1">
    <location>
        <begin position="1565"/>
        <end position="1580"/>
    </location>
</feature>
<keyword evidence="3" id="KW-1185">Reference proteome</keyword>
<feature type="compositionally biased region" description="Basic and acidic residues" evidence="1">
    <location>
        <begin position="1197"/>
        <end position="1208"/>
    </location>
</feature>
<feature type="region of interest" description="Disordered" evidence="1">
    <location>
        <begin position="2637"/>
        <end position="2672"/>
    </location>
</feature>
<evidence type="ECO:0000256" key="1">
    <source>
        <dbReference type="SAM" id="MobiDB-lite"/>
    </source>
</evidence>
<feature type="compositionally biased region" description="Basic and acidic residues" evidence="1">
    <location>
        <begin position="1972"/>
        <end position="1987"/>
    </location>
</feature>
<feature type="compositionally biased region" description="Low complexity" evidence="1">
    <location>
        <begin position="2654"/>
        <end position="2664"/>
    </location>
</feature>
<dbReference type="PANTHER" id="PTHR45725">
    <property type="entry name" value="FORMIN HOMOLOGY 2 FAMILY MEMBER"/>
    <property type="match status" value="1"/>
</dbReference>
<proteinExistence type="predicted"/>
<feature type="region of interest" description="Disordered" evidence="1">
    <location>
        <begin position="3121"/>
        <end position="3233"/>
    </location>
</feature>
<dbReference type="PANTHER" id="PTHR45725:SF1">
    <property type="entry name" value="DISHEVELLED ASSOCIATED ACTIVATOR OF MORPHOGENESIS, ISOFORM D"/>
    <property type="match status" value="1"/>
</dbReference>
<feature type="compositionally biased region" description="Pro residues" evidence="1">
    <location>
        <begin position="441"/>
        <end position="450"/>
    </location>
</feature>
<feature type="region of interest" description="Disordered" evidence="1">
    <location>
        <begin position="861"/>
        <end position="953"/>
    </location>
</feature>
<feature type="region of interest" description="Disordered" evidence="1">
    <location>
        <begin position="361"/>
        <end position="406"/>
    </location>
</feature>
<feature type="compositionally biased region" description="Basic residues" evidence="1">
    <location>
        <begin position="1288"/>
        <end position="1300"/>
    </location>
</feature>
<protein>
    <submittedName>
        <fullName evidence="2">Metalloendopeptidase</fullName>
    </submittedName>
</protein>
<name>A0ABR1FXB4_AURAN</name>
<evidence type="ECO:0000313" key="2">
    <source>
        <dbReference type="EMBL" id="KAK7240914.1"/>
    </source>
</evidence>